<evidence type="ECO:0000313" key="1">
    <source>
        <dbReference type="EMBL" id="CAA7015773.1"/>
    </source>
</evidence>
<organism evidence="1 3">
    <name type="scientific">Microthlaspi erraticum</name>
    <dbReference type="NCBI Taxonomy" id="1685480"/>
    <lineage>
        <taxon>Eukaryota</taxon>
        <taxon>Viridiplantae</taxon>
        <taxon>Streptophyta</taxon>
        <taxon>Embryophyta</taxon>
        <taxon>Tracheophyta</taxon>
        <taxon>Spermatophyta</taxon>
        <taxon>Magnoliopsida</taxon>
        <taxon>eudicotyledons</taxon>
        <taxon>Gunneridae</taxon>
        <taxon>Pentapetalae</taxon>
        <taxon>rosids</taxon>
        <taxon>malvids</taxon>
        <taxon>Brassicales</taxon>
        <taxon>Brassicaceae</taxon>
        <taxon>Coluteocarpeae</taxon>
        <taxon>Microthlaspi</taxon>
    </lineage>
</organism>
<dbReference type="InterPro" id="IPR036465">
    <property type="entry name" value="vWFA_dom_sf"/>
</dbReference>
<dbReference type="Gene3D" id="3.40.50.410">
    <property type="entry name" value="von Willebrand factor, type A domain"/>
    <property type="match status" value="1"/>
</dbReference>
<evidence type="ECO:0000313" key="2">
    <source>
        <dbReference type="EMBL" id="CAA7051473.1"/>
    </source>
</evidence>
<reference evidence="1 3" key="1">
    <citation type="submission" date="2020-01" db="EMBL/GenBank/DDBJ databases">
        <authorList>
            <person name="Mishra B."/>
        </authorList>
    </citation>
    <scope>NUCLEOTIDE SEQUENCE [LARGE SCALE GENOMIC DNA]</scope>
</reference>
<protein>
    <recommendedName>
        <fullName evidence="4">Ku70/Ku80 N-terminal alpha/beta domain-containing protein</fullName>
    </recommendedName>
</protein>
<keyword evidence="3" id="KW-1185">Reference proteome</keyword>
<evidence type="ECO:0000313" key="3">
    <source>
        <dbReference type="Proteomes" id="UP000467841"/>
    </source>
</evidence>
<dbReference type="GO" id="GO:0006303">
    <property type="term" value="P:double-strand break repair via nonhomologous end joining"/>
    <property type="evidence" value="ECO:0007669"/>
    <property type="project" value="TreeGrafter"/>
</dbReference>
<dbReference type="AlphaFoldDB" id="A0A6D2HRR3"/>
<dbReference type="PANTHER" id="PTHR12604">
    <property type="entry name" value="KU AUTOANTIGEN DNA HELICASE"/>
    <property type="match status" value="1"/>
</dbReference>
<dbReference type="SUPFAM" id="SSF53300">
    <property type="entry name" value="vWA-like"/>
    <property type="match status" value="1"/>
</dbReference>
<gene>
    <name evidence="1" type="ORF">MERR_LOCUS3008</name>
    <name evidence="2" type="ORF">MERR_LOCUS38708</name>
</gene>
<accession>A0A6D2HRR3</accession>
<dbReference type="GO" id="GO:0043564">
    <property type="term" value="C:Ku70:Ku80 complex"/>
    <property type="evidence" value="ECO:0007669"/>
    <property type="project" value="TreeGrafter"/>
</dbReference>
<evidence type="ECO:0008006" key="4">
    <source>
        <dbReference type="Google" id="ProtNLM"/>
    </source>
</evidence>
<proteinExistence type="predicted"/>
<dbReference type="GO" id="GO:0042162">
    <property type="term" value="F:telomeric DNA binding"/>
    <property type="evidence" value="ECO:0007669"/>
    <property type="project" value="TreeGrafter"/>
</dbReference>
<dbReference type="Proteomes" id="UP000467841">
    <property type="component" value="Unassembled WGS sequence"/>
</dbReference>
<dbReference type="PANTHER" id="PTHR12604:SF4">
    <property type="entry name" value="X-RAY REPAIR CROSS-COMPLEMENTING PROTEIN 5"/>
    <property type="match status" value="1"/>
</dbReference>
<sequence length="72" mass="8066">MARNREGLVLLLDVGPAMHSILDDVEKTCSLLLQKKLIYNKFDEVGIVAFGTEATDNELARDIQVDMRTSPF</sequence>
<dbReference type="EMBL" id="CACVBM020001478">
    <property type="protein sequence ID" value="CAA7051473.1"/>
    <property type="molecule type" value="Genomic_DNA"/>
</dbReference>
<name>A0A6D2HRR3_9BRAS</name>
<dbReference type="OrthoDB" id="1549518at2759"/>
<dbReference type="GO" id="GO:0003690">
    <property type="term" value="F:double-stranded DNA binding"/>
    <property type="evidence" value="ECO:0007669"/>
    <property type="project" value="TreeGrafter"/>
</dbReference>
<dbReference type="GO" id="GO:0000723">
    <property type="term" value="P:telomere maintenance"/>
    <property type="evidence" value="ECO:0007669"/>
    <property type="project" value="TreeGrafter"/>
</dbReference>
<dbReference type="EMBL" id="CACVBM020000199">
    <property type="protein sequence ID" value="CAA7015773.1"/>
    <property type="molecule type" value="Genomic_DNA"/>
</dbReference>